<evidence type="ECO:0000313" key="2">
    <source>
        <dbReference type="Proteomes" id="UP001231166"/>
    </source>
</evidence>
<dbReference type="Proteomes" id="UP001231166">
    <property type="component" value="Plasmid pRho-VOC14-C86"/>
</dbReference>
<name>A0AAX3YQR9_RHOOP</name>
<evidence type="ECO:0000313" key="1">
    <source>
        <dbReference type="EMBL" id="WLF51538.1"/>
    </source>
</evidence>
<gene>
    <name evidence="1" type="ORF">Q5707_38945</name>
</gene>
<geneLocation type="plasmid" evidence="1 2">
    <name>pRho-VOC14-C86</name>
</geneLocation>
<proteinExistence type="predicted"/>
<keyword evidence="1" id="KW-0614">Plasmid</keyword>
<dbReference type="EMBL" id="CP130955">
    <property type="protein sequence ID" value="WLF51538.1"/>
    <property type="molecule type" value="Genomic_DNA"/>
</dbReference>
<dbReference type="RefSeq" id="WP_304710733.1">
    <property type="nucleotide sequence ID" value="NZ_CP130955.1"/>
</dbReference>
<sequence>MTATNVVRKDQIESARFVIGEGEADRGEVRNSWDAHSDALASLEHAHLA</sequence>
<accession>A0AAX3YQR9</accession>
<reference evidence="1" key="1">
    <citation type="submission" date="2023-07" db="EMBL/GenBank/DDBJ databases">
        <title>Genomic analysis of Rhodococcus opacus VOC-14 with glycol ethers degradation activity.</title>
        <authorList>
            <person name="Narkevich D.A."/>
            <person name="Hlushen A.M."/>
            <person name="Akhremchuk A.E."/>
            <person name="Sikolenko M.A."/>
            <person name="Valentovich L.N."/>
        </authorList>
    </citation>
    <scope>NUCLEOTIDE SEQUENCE</scope>
    <source>
        <strain evidence="1">VOC-14</strain>
        <plasmid evidence="1">pRho-VOC14-C86</plasmid>
    </source>
</reference>
<protein>
    <submittedName>
        <fullName evidence="1">Uncharacterized protein</fullName>
    </submittedName>
</protein>
<organism evidence="1 2">
    <name type="scientific">Rhodococcus opacus</name>
    <name type="common">Nocardia opaca</name>
    <dbReference type="NCBI Taxonomy" id="37919"/>
    <lineage>
        <taxon>Bacteria</taxon>
        <taxon>Bacillati</taxon>
        <taxon>Actinomycetota</taxon>
        <taxon>Actinomycetes</taxon>
        <taxon>Mycobacteriales</taxon>
        <taxon>Nocardiaceae</taxon>
        <taxon>Rhodococcus</taxon>
    </lineage>
</organism>
<dbReference type="AlphaFoldDB" id="A0AAX3YQR9"/>